<dbReference type="PANTHER" id="PTHR35007">
    <property type="entry name" value="INTEGRAL MEMBRANE PROTEIN-RELATED"/>
    <property type="match status" value="1"/>
</dbReference>
<proteinExistence type="predicted"/>
<evidence type="ECO:0000256" key="6">
    <source>
        <dbReference type="SAM" id="Phobius"/>
    </source>
</evidence>
<keyword evidence="5 6" id="KW-0472">Membrane</keyword>
<accession>A0ABQ3YCT1</accession>
<name>A0ABQ3YCT1_9ACTN</name>
<evidence type="ECO:0000256" key="5">
    <source>
        <dbReference type="ARBA" id="ARBA00023136"/>
    </source>
</evidence>
<dbReference type="Proteomes" id="UP000609879">
    <property type="component" value="Unassembled WGS sequence"/>
</dbReference>
<sequence>MTLVLIAAAVVVLVAPAGFRRRPVRRAPSPDGKRARIALAVAIGVAVAAFLWTWWGLAAGATAGLGAERLLRRREPARLRQDRLAAAADLPLAADLLAAALRAGAPVDQAVAAVAEALGGPLGVRLNRTGRSLRLGAAPAEAWDHLAGITGAARLVAAAIRSSASGGALAGALGRLADDLRADQAVAAEAAAQRASVLIVLPLGLCFLPAFLLASLVPLVIAVLGDVL</sequence>
<dbReference type="EMBL" id="BOMI01000130">
    <property type="protein sequence ID" value="GID77822.1"/>
    <property type="molecule type" value="Genomic_DNA"/>
</dbReference>
<evidence type="ECO:0000313" key="9">
    <source>
        <dbReference type="Proteomes" id="UP000609879"/>
    </source>
</evidence>
<evidence type="ECO:0000256" key="2">
    <source>
        <dbReference type="ARBA" id="ARBA00022475"/>
    </source>
</evidence>
<feature type="transmembrane region" description="Helical" evidence="6">
    <location>
        <begin position="37"/>
        <end position="65"/>
    </location>
</feature>
<dbReference type="InterPro" id="IPR042094">
    <property type="entry name" value="T2SS_GspF_sf"/>
</dbReference>
<gene>
    <name evidence="8" type="ORF">Ade02nite_64630</name>
</gene>
<dbReference type="InterPro" id="IPR018076">
    <property type="entry name" value="T2SS_GspF_dom"/>
</dbReference>
<keyword evidence="2" id="KW-1003">Cell membrane</keyword>
<reference evidence="8 9" key="1">
    <citation type="submission" date="2021-01" db="EMBL/GenBank/DDBJ databases">
        <title>Whole genome shotgun sequence of Actinoplanes deccanensis NBRC 13994.</title>
        <authorList>
            <person name="Komaki H."/>
            <person name="Tamura T."/>
        </authorList>
    </citation>
    <scope>NUCLEOTIDE SEQUENCE [LARGE SCALE GENOMIC DNA]</scope>
    <source>
        <strain evidence="8 9">NBRC 13994</strain>
    </source>
</reference>
<evidence type="ECO:0000256" key="3">
    <source>
        <dbReference type="ARBA" id="ARBA00022692"/>
    </source>
</evidence>
<evidence type="ECO:0000259" key="7">
    <source>
        <dbReference type="Pfam" id="PF00482"/>
    </source>
</evidence>
<evidence type="ECO:0000256" key="1">
    <source>
        <dbReference type="ARBA" id="ARBA00004651"/>
    </source>
</evidence>
<evidence type="ECO:0000256" key="4">
    <source>
        <dbReference type="ARBA" id="ARBA00022989"/>
    </source>
</evidence>
<comment type="subcellular location">
    <subcellularLocation>
        <location evidence="1">Cell membrane</location>
        <topology evidence="1">Multi-pass membrane protein</topology>
    </subcellularLocation>
</comment>
<keyword evidence="4 6" id="KW-1133">Transmembrane helix</keyword>
<protein>
    <recommendedName>
        <fullName evidence="7">Type II secretion system protein GspF domain-containing protein</fullName>
    </recommendedName>
</protein>
<organism evidence="8 9">
    <name type="scientific">Paractinoplanes deccanensis</name>
    <dbReference type="NCBI Taxonomy" id="113561"/>
    <lineage>
        <taxon>Bacteria</taxon>
        <taxon>Bacillati</taxon>
        <taxon>Actinomycetota</taxon>
        <taxon>Actinomycetes</taxon>
        <taxon>Micromonosporales</taxon>
        <taxon>Micromonosporaceae</taxon>
        <taxon>Paractinoplanes</taxon>
    </lineage>
</organism>
<dbReference type="PANTHER" id="PTHR35007:SF3">
    <property type="entry name" value="POSSIBLE CONSERVED ALANINE RICH MEMBRANE PROTEIN"/>
    <property type="match status" value="1"/>
</dbReference>
<feature type="transmembrane region" description="Helical" evidence="6">
    <location>
        <begin position="197"/>
        <end position="224"/>
    </location>
</feature>
<keyword evidence="3 6" id="KW-0812">Transmembrane</keyword>
<dbReference type="Gene3D" id="1.20.81.30">
    <property type="entry name" value="Type II secretion system (T2SS), domain F"/>
    <property type="match status" value="1"/>
</dbReference>
<dbReference type="Pfam" id="PF00482">
    <property type="entry name" value="T2SSF"/>
    <property type="match status" value="1"/>
</dbReference>
<comment type="caution">
    <text evidence="8">The sequence shown here is derived from an EMBL/GenBank/DDBJ whole genome shotgun (WGS) entry which is preliminary data.</text>
</comment>
<evidence type="ECO:0000313" key="8">
    <source>
        <dbReference type="EMBL" id="GID77822.1"/>
    </source>
</evidence>
<keyword evidence="9" id="KW-1185">Reference proteome</keyword>
<feature type="domain" description="Type II secretion system protein GspF" evidence="7">
    <location>
        <begin position="94"/>
        <end position="214"/>
    </location>
</feature>